<dbReference type="Pfam" id="PF13144">
    <property type="entry name" value="ChapFlgA"/>
    <property type="match status" value="1"/>
</dbReference>
<name>A0ABW4JFP5_9BACL</name>
<evidence type="ECO:0000259" key="1">
    <source>
        <dbReference type="SMART" id="SM00858"/>
    </source>
</evidence>
<protein>
    <submittedName>
        <fullName evidence="2">Flagella basal body P-ring formation protein FlgA</fullName>
    </submittedName>
</protein>
<keyword evidence="2" id="KW-0282">Flagellum</keyword>
<keyword evidence="2" id="KW-0969">Cilium</keyword>
<dbReference type="EMBL" id="JBHUCX010000017">
    <property type="protein sequence ID" value="MFD1674153.1"/>
    <property type="molecule type" value="Genomic_DNA"/>
</dbReference>
<feature type="domain" description="SAF" evidence="1">
    <location>
        <begin position="39"/>
        <end position="101"/>
    </location>
</feature>
<dbReference type="CDD" id="cd11614">
    <property type="entry name" value="SAF_CpaB_FlgA_like"/>
    <property type="match status" value="1"/>
</dbReference>
<gene>
    <name evidence="2" type="ORF">ACFSB2_05430</name>
</gene>
<dbReference type="InterPro" id="IPR017585">
    <property type="entry name" value="SAF_FlgA"/>
</dbReference>
<keyword evidence="2" id="KW-0966">Cell projection</keyword>
<dbReference type="SMART" id="SM00858">
    <property type="entry name" value="SAF"/>
    <property type="match status" value="1"/>
</dbReference>
<dbReference type="Proteomes" id="UP001597079">
    <property type="component" value="Unassembled WGS sequence"/>
</dbReference>
<dbReference type="PROSITE" id="PS51257">
    <property type="entry name" value="PROKAR_LIPOPROTEIN"/>
    <property type="match status" value="1"/>
</dbReference>
<dbReference type="RefSeq" id="WP_377941937.1">
    <property type="nucleotide sequence ID" value="NZ_JBHUCX010000017.1"/>
</dbReference>
<dbReference type="Gene3D" id="3.90.1210.10">
    <property type="entry name" value="Antifreeze-like/N-acetylneuraminic acid synthase C-terminal domain"/>
    <property type="match status" value="1"/>
</dbReference>
<proteinExistence type="predicted"/>
<reference evidence="3" key="1">
    <citation type="journal article" date="2019" name="Int. J. Syst. Evol. Microbiol.">
        <title>The Global Catalogue of Microorganisms (GCM) 10K type strain sequencing project: providing services to taxonomists for standard genome sequencing and annotation.</title>
        <authorList>
            <consortium name="The Broad Institute Genomics Platform"/>
            <consortium name="The Broad Institute Genome Sequencing Center for Infectious Disease"/>
            <person name="Wu L."/>
            <person name="Ma J."/>
        </authorList>
    </citation>
    <scope>NUCLEOTIDE SEQUENCE [LARGE SCALE GENOMIC DNA]</scope>
    <source>
        <strain evidence="3">CGMCC 1.12286</strain>
    </source>
</reference>
<keyword evidence="3" id="KW-1185">Reference proteome</keyword>
<comment type="caution">
    <text evidence="2">The sequence shown here is derived from an EMBL/GenBank/DDBJ whole genome shotgun (WGS) entry which is preliminary data.</text>
</comment>
<dbReference type="InterPro" id="IPR013974">
    <property type="entry name" value="SAF"/>
</dbReference>
<evidence type="ECO:0000313" key="3">
    <source>
        <dbReference type="Proteomes" id="UP001597079"/>
    </source>
</evidence>
<accession>A0ABW4JFP5</accession>
<sequence>MKPRVKQWFKYGAATVVFLIGCGGTIAYTNWIRPVLNDQEVWFATKTLTPNAMIQASELTHGYMDKDHIPEGSVLDENQIVGKRASVTIPENGIITNSNLETDSLALTKGTQDFQVSSDWIASIEDTLRRGDHVDIYLLPSDQETMTTGSNGAGHKTAAINAAMQSPPYLKNIPVEWVHNDSNQEVVNNSAQGTGDLGSPENGTAVPSKLELKLTNNQVSELVTAIKAQNKLIISYLPTVSS</sequence>
<organism evidence="2 3">
    <name type="scientific">Alicyclobacillus fodiniaquatilis</name>
    <dbReference type="NCBI Taxonomy" id="1661150"/>
    <lineage>
        <taxon>Bacteria</taxon>
        <taxon>Bacillati</taxon>
        <taxon>Bacillota</taxon>
        <taxon>Bacilli</taxon>
        <taxon>Bacillales</taxon>
        <taxon>Alicyclobacillaceae</taxon>
        <taxon>Alicyclobacillus</taxon>
    </lineage>
</organism>
<evidence type="ECO:0000313" key="2">
    <source>
        <dbReference type="EMBL" id="MFD1674153.1"/>
    </source>
</evidence>